<evidence type="ECO:0000256" key="17">
    <source>
        <dbReference type="ARBA" id="ARBA00023180"/>
    </source>
</evidence>
<dbReference type="Proteomes" id="UP000245207">
    <property type="component" value="Unassembled WGS sequence"/>
</dbReference>
<evidence type="ECO:0000256" key="2">
    <source>
        <dbReference type="ARBA" id="ARBA00012513"/>
    </source>
</evidence>
<keyword evidence="14" id="KW-1133">Transmembrane helix</keyword>
<dbReference type="InterPro" id="IPR045272">
    <property type="entry name" value="ANXUR1/2-like"/>
</dbReference>
<accession>A0A2U1PUB1</accession>
<dbReference type="Pfam" id="PF07714">
    <property type="entry name" value="PK_Tyr_Ser-Thr"/>
    <property type="match status" value="3"/>
</dbReference>
<gene>
    <name evidence="21" type="ORF">CTI12_AA112080</name>
</gene>
<evidence type="ECO:0000256" key="3">
    <source>
        <dbReference type="ARBA" id="ARBA00022475"/>
    </source>
</evidence>
<dbReference type="PROSITE" id="PS50011">
    <property type="entry name" value="PROTEIN_KINASE_DOM"/>
    <property type="match status" value="3"/>
</dbReference>
<evidence type="ECO:0000256" key="1">
    <source>
        <dbReference type="ARBA" id="ARBA00004162"/>
    </source>
</evidence>
<comment type="subcellular location">
    <subcellularLocation>
        <location evidence="1">Cell membrane</location>
        <topology evidence="1">Single-pass membrane protein</topology>
    </subcellularLocation>
</comment>
<comment type="catalytic activity">
    <reaction evidence="19">
        <text>L-seryl-[protein] + ATP = O-phospho-L-seryl-[protein] + ADP + H(+)</text>
        <dbReference type="Rhea" id="RHEA:17989"/>
        <dbReference type="Rhea" id="RHEA-COMP:9863"/>
        <dbReference type="Rhea" id="RHEA-COMP:11604"/>
        <dbReference type="ChEBI" id="CHEBI:15378"/>
        <dbReference type="ChEBI" id="CHEBI:29999"/>
        <dbReference type="ChEBI" id="CHEBI:30616"/>
        <dbReference type="ChEBI" id="CHEBI:83421"/>
        <dbReference type="ChEBI" id="CHEBI:456216"/>
        <dbReference type="EC" id="2.7.11.1"/>
    </reaction>
</comment>
<keyword evidence="22" id="KW-1185">Reference proteome</keyword>
<dbReference type="InterPro" id="IPR001245">
    <property type="entry name" value="Ser-Thr/Tyr_kinase_cat_dom"/>
</dbReference>
<dbReference type="PROSITE" id="PS00109">
    <property type="entry name" value="PROTEIN_KINASE_TYR"/>
    <property type="match status" value="1"/>
</dbReference>
<keyword evidence="17" id="KW-0325">Glycoprotein</keyword>
<dbReference type="PANTHER" id="PTHR27003">
    <property type="entry name" value="OS07G0166700 PROTEIN"/>
    <property type="match status" value="1"/>
</dbReference>
<keyword evidence="5" id="KW-0597">Phosphoprotein</keyword>
<dbReference type="InterPro" id="IPR008266">
    <property type="entry name" value="Tyr_kinase_AS"/>
</dbReference>
<dbReference type="InterPro" id="IPR008271">
    <property type="entry name" value="Ser/Thr_kinase_AS"/>
</dbReference>
<evidence type="ECO:0000256" key="4">
    <source>
        <dbReference type="ARBA" id="ARBA00022527"/>
    </source>
</evidence>
<dbReference type="EMBL" id="PKPP01000728">
    <property type="protein sequence ID" value="PWA89350.1"/>
    <property type="molecule type" value="Genomic_DNA"/>
</dbReference>
<comment type="caution">
    <text evidence="21">The sequence shown here is derived from an EMBL/GenBank/DDBJ whole genome shotgun (WGS) entry which is preliminary data.</text>
</comment>
<keyword evidence="16" id="KW-0675">Receptor</keyword>
<protein>
    <recommendedName>
        <fullName evidence="2">non-specific serine/threonine protein kinase</fullName>
        <ecNumber evidence="2">2.7.11.1</ecNumber>
    </recommendedName>
</protein>
<dbReference type="GO" id="GO:0009506">
    <property type="term" value="C:plasmodesma"/>
    <property type="evidence" value="ECO:0007669"/>
    <property type="project" value="TreeGrafter"/>
</dbReference>
<feature type="domain" description="Protein kinase" evidence="20">
    <location>
        <begin position="307"/>
        <end position="607"/>
    </location>
</feature>
<keyword evidence="6" id="KW-0433">Leucine-rich repeat</keyword>
<dbReference type="SUPFAM" id="SSF56112">
    <property type="entry name" value="Protein kinase-like (PK-like)"/>
    <property type="match status" value="3"/>
</dbReference>
<dbReference type="SMART" id="SM00220">
    <property type="entry name" value="S_TKc"/>
    <property type="match status" value="3"/>
</dbReference>
<evidence type="ECO:0000259" key="20">
    <source>
        <dbReference type="PROSITE" id="PS50011"/>
    </source>
</evidence>
<keyword evidence="10" id="KW-0677">Repeat</keyword>
<keyword evidence="15" id="KW-0472">Membrane</keyword>
<evidence type="ECO:0000256" key="19">
    <source>
        <dbReference type="ARBA" id="ARBA00048679"/>
    </source>
</evidence>
<dbReference type="Gene3D" id="1.10.510.10">
    <property type="entry name" value="Transferase(Phosphotransferase) domain 1"/>
    <property type="match status" value="3"/>
</dbReference>
<feature type="domain" description="Protein kinase" evidence="20">
    <location>
        <begin position="1"/>
        <end position="286"/>
    </location>
</feature>
<keyword evidence="13" id="KW-0067">ATP-binding</keyword>
<keyword evidence="9" id="KW-0732">Signal</keyword>
<dbReference type="STRING" id="35608.A0A2U1PUB1"/>
<evidence type="ECO:0000256" key="10">
    <source>
        <dbReference type="ARBA" id="ARBA00022737"/>
    </source>
</evidence>
<evidence type="ECO:0000256" key="7">
    <source>
        <dbReference type="ARBA" id="ARBA00022679"/>
    </source>
</evidence>
<dbReference type="AlphaFoldDB" id="A0A2U1PUB1"/>
<evidence type="ECO:0000256" key="13">
    <source>
        <dbReference type="ARBA" id="ARBA00022840"/>
    </source>
</evidence>
<reference evidence="21 22" key="1">
    <citation type="journal article" date="2018" name="Mol. Plant">
        <title>The genome of Artemisia annua provides insight into the evolution of Asteraceae family and artemisinin biosynthesis.</title>
        <authorList>
            <person name="Shen Q."/>
            <person name="Zhang L."/>
            <person name="Liao Z."/>
            <person name="Wang S."/>
            <person name="Yan T."/>
            <person name="Shi P."/>
            <person name="Liu M."/>
            <person name="Fu X."/>
            <person name="Pan Q."/>
            <person name="Wang Y."/>
            <person name="Lv Z."/>
            <person name="Lu X."/>
            <person name="Zhang F."/>
            <person name="Jiang W."/>
            <person name="Ma Y."/>
            <person name="Chen M."/>
            <person name="Hao X."/>
            <person name="Li L."/>
            <person name="Tang Y."/>
            <person name="Lv G."/>
            <person name="Zhou Y."/>
            <person name="Sun X."/>
            <person name="Brodelius P.E."/>
            <person name="Rose J.K.C."/>
            <person name="Tang K."/>
        </authorList>
    </citation>
    <scope>NUCLEOTIDE SEQUENCE [LARGE SCALE GENOMIC DNA]</scope>
    <source>
        <strain evidence="22">cv. Huhao1</strain>
        <tissue evidence="21">Leaf</tissue>
    </source>
</reference>
<dbReference type="InterPro" id="IPR025886">
    <property type="entry name" value="PP2-like"/>
</dbReference>
<evidence type="ECO:0000256" key="5">
    <source>
        <dbReference type="ARBA" id="ARBA00022553"/>
    </source>
</evidence>
<dbReference type="GO" id="GO:0005886">
    <property type="term" value="C:plasma membrane"/>
    <property type="evidence" value="ECO:0007669"/>
    <property type="project" value="UniProtKB-SubCell"/>
</dbReference>
<evidence type="ECO:0000256" key="9">
    <source>
        <dbReference type="ARBA" id="ARBA00022729"/>
    </source>
</evidence>
<keyword evidence="8" id="KW-0812">Transmembrane</keyword>
<dbReference type="PROSITE" id="PS00108">
    <property type="entry name" value="PROTEIN_KINASE_ST"/>
    <property type="match status" value="1"/>
</dbReference>
<evidence type="ECO:0000256" key="14">
    <source>
        <dbReference type="ARBA" id="ARBA00022989"/>
    </source>
</evidence>
<keyword evidence="12 21" id="KW-0418">Kinase</keyword>
<dbReference type="PANTHER" id="PTHR27003:SF471">
    <property type="entry name" value="VASCULAR ENDOTHELIAL GROWTH FACTOR RECEPTOR 2 (VEGFR2)-RELATED"/>
    <property type="match status" value="1"/>
</dbReference>
<keyword evidence="7" id="KW-0808">Transferase</keyword>
<evidence type="ECO:0000256" key="15">
    <source>
        <dbReference type="ARBA" id="ARBA00023136"/>
    </source>
</evidence>
<dbReference type="GO" id="GO:0005524">
    <property type="term" value="F:ATP binding"/>
    <property type="evidence" value="ECO:0007669"/>
    <property type="project" value="UniProtKB-KW"/>
</dbReference>
<keyword evidence="3" id="KW-1003">Cell membrane</keyword>
<evidence type="ECO:0000256" key="12">
    <source>
        <dbReference type="ARBA" id="ARBA00022777"/>
    </source>
</evidence>
<evidence type="ECO:0000256" key="11">
    <source>
        <dbReference type="ARBA" id="ARBA00022741"/>
    </source>
</evidence>
<evidence type="ECO:0000313" key="22">
    <source>
        <dbReference type="Proteomes" id="UP000245207"/>
    </source>
</evidence>
<evidence type="ECO:0000313" key="21">
    <source>
        <dbReference type="EMBL" id="PWA89350.1"/>
    </source>
</evidence>
<dbReference type="InterPro" id="IPR000719">
    <property type="entry name" value="Prot_kinase_dom"/>
</dbReference>
<dbReference type="OrthoDB" id="2393669at2759"/>
<sequence>MEGKSKNELPKRCSTVAIKQILNRQDEQGKEGFLAEIELLTSCKHQNIVSLLGFSSKDREMILVYEFLVNGSLDDYLGSAEKKINLTWNQRLQICLNIAEGLKYLHTSMEGKPRIIHRDIKSANVLLDENWNAKIADFGLSKFHPANQPASTIKSKGFVGTEVYMDPEYLTTGKYKKETDIYSFGVVLFEILSGTLAYDSVYLAENDKGLAPIARRRFSEGTLKELIDPTMMVEDNEQRFTLNRGPNQDSFDAFTKIAYQCLAETQAKRPPMEVIIKELRNAQKFQGETMVLYKVRHIDIVQATEDFKETYRIGFDAHGMVYKAELDQFESESSSSTEEKNKREEAKKHMAIKRILCREDEQGEQGFFEELEMCMSYKHPNIASLLGFCDEGREMIFVYEHACNGSLDDYLGSNNGKTVLTWAQRLHMCIEIACGLNHLHTKMGSKQSIIHGDIRSANILFGKNFEAKIAYFGVSNLHPANQEATTKVYLDPEYEITGKLGTKSDIYSFGVVLFEILCGKLAYDLIYKGTDKGLAPIARQRCNDRTIKKMIDRKLLVETDEDGSTANKGPNQDSLDTFLKIACQCLGETQTERPMMETVITELQKALNFQESLMRDLQISLENIKMATQEFNQENCVGSGRDWKVYKGELSHAKANANATGCTTIVAKQWIRKYGQENNQFRTELDILFNRKHEDIISLAGYCDEQGETIIVYKHSWNGSLDEHLNNVNLTWIKRLQICIDVASGLEFLHGGGVTQKKLVHGNIRSANILLTADWKAKISNFEFSSLDSLHQHMDHVSDNAYGTFAYLDPEYAKSGYLTDKSDLYSFGVILLEILCGRLALEEGCDDYSKHLGPLAKLFKKKIKKGPLAKRLFEERNLDEMIFEGIKLQIVPLSFFTFKKIAYECLRDDSNQRPEASEVVIQLKEALEFQMKHDEIKILKGAQQVPESDADKDQMHQMPQMPKEIEDTYNYDGNKGLWFYVVGVVLVEDMILHCLASCHRFQNVMELLARQVFRIKYKIESEKLSPFTEYACYLVFKLSEKCRELHCPVKVRDLLHRKIKETKTVYFRSPAPFNQHDGNSVPNQRADGWMEVMVWKFNSKYKLANNLIPMNLKLIAYEGTMSGLTICGMDFRPM</sequence>
<proteinExistence type="predicted"/>
<dbReference type="Gene3D" id="3.30.200.20">
    <property type="entry name" value="Phosphorylase Kinase, domain 1"/>
    <property type="match status" value="3"/>
</dbReference>
<dbReference type="GO" id="GO:0004714">
    <property type="term" value="F:transmembrane receptor protein tyrosine kinase activity"/>
    <property type="evidence" value="ECO:0007669"/>
    <property type="project" value="InterPro"/>
</dbReference>
<keyword evidence="11" id="KW-0547">Nucleotide-binding</keyword>
<evidence type="ECO:0000256" key="16">
    <source>
        <dbReference type="ARBA" id="ARBA00023170"/>
    </source>
</evidence>
<dbReference type="EC" id="2.7.11.1" evidence="2"/>
<organism evidence="21 22">
    <name type="scientific">Artemisia annua</name>
    <name type="common">Sweet wormwood</name>
    <dbReference type="NCBI Taxonomy" id="35608"/>
    <lineage>
        <taxon>Eukaryota</taxon>
        <taxon>Viridiplantae</taxon>
        <taxon>Streptophyta</taxon>
        <taxon>Embryophyta</taxon>
        <taxon>Tracheophyta</taxon>
        <taxon>Spermatophyta</taxon>
        <taxon>Magnoliopsida</taxon>
        <taxon>eudicotyledons</taxon>
        <taxon>Gunneridae</taxon>
        <taxon>Pentapetalae</taxon>
        <taxon>asterids</taxon>
        <taxon>campanulids</taxon>
        <taxon>Asterales</taxon>
        <taxon>Asteraceae</taxon>
        <taxon>Asteroideae</taxon>
        <taxon>Anthemideae</taxon>
        <taxon>Artemisiinae</taxon>
        <taxon>Artemisia</taxon>
    </lineage>
</organism>
<feature type="domain" description="Protein kinase" evidence="20">
    <location>
        <begin position="631"/>
        <end position="927"/>
    </location>
</feature>
<dbReference type="GO" id="GO:0004674">
    <property type="term" value="F:protein serine/threonine kinase activity"/>
    <property type="evidence" value="ECO:0007669"/>
    <property type="project" value="UniProtKB-KW"/>
</dbReference>
<dbReference type="FunFam" id="1.10.510.10:FF:000358">
    <property type="entry name" value="Putative leucine-rich repeat receptor-like serine/threonine-protein kinase"/>
    <property type="match status" value="1"/>
</dbReference>
<evidence type="ECO:0000256" key="8">
    <source>
        <dbReference type="ARBA" id="ARBA00022692"/>
    </source>
</evidence>
<dbReference type="Pfam" id="PF14299">
    <property type="entry name" value="PP2"/>
    <property type="match status" value="1"/>
</dbReference>
<evidence type="ECO:0000256" key="18">
    <source>
        <dbReference type="ARBA" id="ARBA00047899"/>
    </source>
</evidence>
<name>A0A2U1PUB1_ARTAN</name>
<keyword evidence="4" id="KW-0723">Serine/threonine-protein kinase</keyword>
<evidence type="ECO:0000256" key="6">
    <source>
        <dbReference type="ARBA" id="ARBA00022614"/>
    </source>
</evidence>
<comment type="catalytic activity">
    <reaction evidence="18">
        <text>L-threonyl-[protein] + ATP = O-phospho-L-threonyl-[protein] + ADP + H(+)</text>
        <dbReference type="Rhea" id="RHEA:46608"/>
        <dbReference type="Rhea" id="RHEA-COMP:11060"/>
        <dbReference type="Rhea" id="RHEA-COMP:11605"/>
        <dbReference type="ChEBI" id="CHEBI:15378"/>
        <dbReference type="ChEBI" id="CHEBI:30013"/>
        <dbReference type="ChEBI" id="CHEBI:30616"/>
        <dbReference type="ChEBI" id="CHEBI:61977"/>
        <dbReference type="ChEBI" id="CHEBI:456216"/>
        <dbReference type="EC" id="2.7.11.1"/>
    </reaction>
</comment>
<dbReference type="InterPro" id="IPR011009">
    <property type="entry name" value="Kinase-like_dom_sf"/>
</dbReference>